<sequence length="359" mass="39132">MTGSTDPANPRPLPTTVEGLTAEWLTAALRTTRPGVTVASVEQVEVIWGTATKVLVALRYEGDAAGLPERIWVKGGFAEHSELVGLLGVYTGEVRFFDVVAPLYPLRRPEHFFALDQEGSGQGIVALEDLRAKDVTFGRATTPFTVEQVASGLEVLAALHGQSWGRHTPGQDGVPAIMGAATDLIWQQWFAALPDLFASPRAFAAPVATHGSERLQATVNAYRDFVHREATCLVHGDAHVGNTYLQADGHVGFLDWQVIGVGHWAHDVNYFLISALDLPVRREHERDLLAHYLKSLAEHGVAAPGIDDAWEDHRKATVYGYLAWLCNPVEWQPDDINTATFARFGAAMVDHDTFGALGQ</sequence>
<dbReference type="InterPro" id="IPR015897">
    <property type="entry name" value="CHK_kinase-like"/>
</dbReference>
<gene>
    <name evidence="2" type="ORF">FRACA_980021</name>
</gene>
<reference evidence="2 3" key="1">
    <citation type="submission" date="2017-06" db="EMBL/GenBank/DDBJ databases">
        <authorList>
            <person name="Kim H.J."/>
            <person name="Triplett B.A."/>
        </authorList>
    </citation>
    <scope>NUCLEOTIDE SEQUENCE [LARGE SCALE GENOMIC DNA]</scope>
    <source>
        <strain evidence="2">FRACA_ARgP5</strain>
    </source>
</reference>
<name>A0A2I2L2Y2_9ACTN</name>
<dbReference type="SUPFAM" id="SSF56112">
    <property type="entry name" value="Protein kinase-like (PK-like)"/>
    <property type="match status" value="1"/>
</dbReference>
<organism evidence="2 3">
    <name type="scientific">Frankia canadensis</name>
    <dbReference type="NCBI Taxonomy" id="1836972"/>
    <lineage>
        <taxon>Bacteria</taxon>
        <taxon>Bacillati</taxon>
        <taxon>Actinomycetota</taxon>
        <taxon>Actinomycetes</taxon>
        <taxon>Frankiales</taxon>
        <taxon>Frankiaceae</taxon>
        <taxon>Frankia</taxon>
    </lineage>
</organism>
<dbReference type="OrthoDB" id="141068at2"/>
<feature type="domain" description="CHK kinase-like" evidence="1">
    <location>
        <begin position="125"/>
        <end position="302"/>
    </location>
</feature>
<dbReference type="PANTHER" id="PTHR11012">
    <property type="entry name" value="PROTEIN KINASE-LIKE DOMAIN-CONTAINING"/>
    <property type="match status" value="1"/>
</dbReference>
<dbReference type="Proteomes" id="UP000234331">
    <property type="component" value="Unassembled WGS sequence"/>
</dbReference>
<accession>A0A2I2L2Y2</accession>
<dbReference type="InterPro" id="IPR004119">
    <property type="entry name" value="EcKL"/>
</dbReference>
<keyword evidence="3" id="KW-1185">Reference proteome</keyword>
<evidence type="ECO:0000259" key="1">
    <source>
        <dbReference type="SMART" id="SM00587"/>
    </source>
</evidence>
<dbReference type="RefSeq" id="WP_101836486.1">
    <property type="nucleotide sequence ID" value="NZ_FZMO01000567.1"/>
</dbReference>
<evidence type="ECO:0000313" key="3">
    <source>
        <dbReference type="Proteomes" id="UP000234331"/>
    </source>
</evidence>
<dbReference type="Gene3D" id="3.90.1200.10">
    <property type="match status" value="1"/>
</dbReference>
<dbReference type="PANTHER" id="PTHR11012:SF30">
    <property type="entry name" value="PROTEIN KINASE-LIKE DOMAIN-CONTAINING"/>
    <property type="match status" value="1"/>
</dbReference>
<dbReference type="SMART" id="SM00587">
    <property type="entry name" value="CHK"/>
    <property type="match status" value="1"/>
</dbReference>
<protein>
    <recommendedName>
        <fullName evidence="1">CHK kinase-like domain-containing protein</fullName>
    </recommendedName>
</protein>
<proteinExistence type="predicted"/>
<dbReference type="EMBL" id="FZMO01000567">
    <property type="protein sequence ID" value="SNQ52258.1"/>
    <property type="molecule type" value="Genomic_DNA"/>
</dbReference>
<dbReference type="AlphaFoldDB" id="A0A2I2L2Y2"/>
<evidence type="ECO:0000313" key="2">
    <source>
        <dbReference type="EMBL" id="SNQ52258.1"/>
    </source>
</evidence>
<dbReference type="Pfam" id="PF02958">
    <property type="entry name" value="EcKL"/>
    <property type="match status" value="1"/>
</dbReference>
<dbReference type="InterPro" id="IPR011009">
    <property type="entry name" value="Kinase-like_dom_sf"/>
</dbReference>